<keyword evidence="3 5" id="KW-0863">Zinc-finger</keyword>
<evidence type="ECO:0000256" key="3">
    <source>
        <dbReference type="ARBA" id="ARBA00022771"/>
    </source>
</evidence>
<dbReference type="SMART" id="SM00355">
    <property type="entry name" value="ZnF_C2H2"/>
    <property type="match status" value="4"/>
</dbReference>
<proteinExistence type="predicted"/>
<comment type="caution">
    <text evidence="7">The sequence shown here is derived from an EMBL/GenBank/DDBJ whole genome shotgun (WGS) entry which is preliminary data.</text>
</comment>
<dbReference type="OrthoDB" id="6077919at2759"/>
<reference evidence="7" key="1">
    <citation type="submission" date="2020-09" db="EMBL/GenBank/DDBJ databases">
        <authorList>
            <person name="Kikuchi T."/>
        </authorList>
    </citation>
    <scope>NUCLEOTIDE SEQUENCE</scope>
    <source>
        <strain evidence="7">SH1</strain>
    </source>
</reference>
<dbReference type="Gene3D" id="3.30.160.60">
    <property type="entry name" value="Classic Zinc Finger"/>
    <property type="match status" value="2"/>
</dbReference>
<sequence>MKIARIKTTEQNLKKSRWRCKICSKFLSSKRSYDEHLNVHNDARPFSCDVCDFAAASQMTLRRHRLRNHLPRSEWGYHCPHCSEAFMEPASYQQHVANRHPGLSAKFGCTICDFSSYCSRHFKEHYNKHSQVISRRQWKAPDSIYLNLAEFLIDDNGGKGYGDVDVYDSSSRLKLPADNFVFNGDISNGDSLDDYFKTALKTPELATGRSNIDSVPRNVSHNISCPPVEVVDNSFIGWVQNEVVIDSEADVSRLNGFIDEELD</sequence>
<organism evidence="7 8">
    <name type="scientific">Bursaphelenchus okinawaensis</name>
    <dbReference type="NCBI Taxonomy" id="465554"/>
    <lineage>
        <taxon>Eukaryota</taxon>
        <taxon>Metazoa</taxon>
        <taxon>Ecdysozoa</taxon>
        <taxon>Nematoda</taxon>
        <taxon>Chromadorea</taxon>
        <taxon>Rhabditida</taxon>
        <taxon>Tylenchina</taxon>
        <taxon>Tylenchomorpha</taxon>
        <taxon>Aphelenchoidea</taxon>
        <taxon>Aphelenchoididae</taxon>
        <taxon>Bursaphelenchus</taxon>
    </lineage>
</organism>
<dbReference type="PROSITE" id="PS50157">
    <property type="entry name" value="ZINC_FINGER_C2H2_2"/>
    <property type="match status" value="2"/>
</dbReference>
<dbReference type="PANTHER" id="PTHR24379:SF121">
    <property type="entry name" value="C2H2-TYPE DOMAIN-CONTAINING PROTEIN"/>
    <property type="match status" value="1"/>
</dbReference>
<dbReference type="AlphaFoldDB" id="A0A811JTJ4"/>
<keyword evidence="8" id="KW-1185">Reference proteome</keyword>
<dbReference type="GO" id="GO:0008270">
    <property type="term" value="F:zinc ion binding"/>
    <property type="evidence" value="ECO:0007669"/>
    <property type="project" value="UniProtKB-KW"/>
</dbReference>
<dbReference type="SUPFAM" id="SSF57667">
    <property type="entry name" value="beta-beta-alpha zinc fingers"/>
    <property type="match status" value="1"/>
</dbReference>
<dbReference type="PROSITE" id="PS00028">
    <property type="entry name" value="ZINC_FINGER_C2H2_1"/>
    <property type="match status" value="2"/>
</dbReference>
<name>A0A811JTJ4_9BILA</name>
<dbReference type="Proteomes" id="UP000783686">
    <property type="component" value="Unassembled WGS sequence"/>
</dbReference>
<accession>A0A811JTJ4</accession>
<dbReference type="EMBL" id="CAJFCW020000001">
    <property type="protein sequence ID" value="CAG9082519.1"/>
    <property type="molecule type" value="Genomic_DNA"/>
</dbReference>
<protein>
    <recommendedName>
        <fullName evidence="6">C2H2-type domain-containing protein</fullName>
    </recommendedName>
</protein>
<evidence type="ECO:0000313" key="7">
    <source>
        <dbReference type="EMBL" id="CAD5206623.1"/>
    </source>
</evidence>
<evidence type="ECO:0000256" key="1">
    <source>
        <dbReference type="ARBA" id="ARBA00022723"/>
    </source>
</evidence>
<dbReference type="Proteomes" id="UP000614601">
    <property type="component" value="Unassembled WGS sequence"/>
</dbReference>
<gene>
    <name evidence="7" type="ORF">BOKJ2_LOCUS1307</name>
</gene>
<dbReference type="EMBL" id="CAJFDH010000001">
    <property type="protein sequence ID" value="CAD5206623.1"/>
    <property type="molecule type" value="Genomic_DNA"/>
</dbReference>
<keyword evidence="2" id="KW-0677">Repeat</keyword>
<dbReference type="InterPro" id="IPR036236">
    <property type="entry name" value="Znf_C2H2_sf"/>
</dbReference>
<evidence type="ECO:0000256" key="4">
    <source>
        <dbReference type="ARBA" id="ARBA00022833"/>
    </source>
</evidence>
<keyword evidence="4" id="KW-0862">Zinc</keyword>
<evidence type="ECO:0000256" key="5">
    <source>
        <dbReference type="PROSITE-ProRule" id="PRU00042"/>
    </source>
</evidence>
<keyword evidence="1" id="KW-0479">Metal-binding</keyword>
<feature type="domain" description="C2H2-type" evidence="6">
    <location>
        <begin position="18"/>
        <end position="45"/>
    </location>
</feature>
<evidence type="ECO:0000313" key="8">
    <source>
        <dbReference type="Proteomes" id="UP000614601"/>
    </source>
</evidence>
<evidence type="ECO:0000259" key="6">
    <source>
        <dbReference type="PROSITE" id="PS50157"/>
    </source>
</evidence>
<dbReference type="PANTHER" id="PTHR24379">
    <property type="entry name" value="KRAB AND ZINC FINGER DOMAIN-CONTAINING"/>
    <property type="match status" value="1"/>
</dbReference>
<dbReference type="InterPro" id="IPR013087">
    <property type="entry name" value="Znf_C2H2_type"/>
</dbReference>
<evidence type="ECO:0000256" key="2">
    <source>
        <dbReference type="ARBA" id="ARBA00022737"/>
    </source>
</evidence>
<feature type="domain" description="C2H2-type" evidence="6">
    <location>
        <begin position="77"/>
        <end position="105"/>
    </location>
</feature>